<evidence type="ECO:0000313" key="2">
    <source>
        <dbReference type="EMBL" id="SCX98200.1"/>
    </source>
</evidence>
<organism evidence="2 3">
    <name type="scientific">Thiohalorhabdus denitrificans</name>
    <dbReference type="NCBI Taxonomy" id="381306"/>
    <lineage>
        <taxon>Bacteria</taxon>
        <taxon>Pseudomonadati</taxon>
        <taxon>Pseudomonadota</taxon>
        <taxon>Gammaproteobacteria</taxon>
        <taxon>Thiohalorhabdales</taxon>
        <taxon>Thiohalorhabdaceae</taxon>
        <taxon>Thiohalorhabdus</taxon>
    </lineage>
</organism>
<gene>
    <name evidence="2" type="ORF">SAMN05661077_0927</name>
</gene>
<sequence length="321" mass="37627">MRISIAMATYNGADYLQEQLDSFVAQTRQPDELVVCDDGSTDGTKGILHRFARKATFEVRIVENEVNIGYKKNFEKTMTLCSGDIIFLSDQDDVWFKEKIFKVIQDFLGNPEKMVVINDQFIADERLSNSGVTTLGNTRALGYKDSWFVWGCCTAFRKEWVKLALPIPEYIKSHDIWINNLAEALGTRFIHEDPLQLYRRHGRNASEAETNKCKKLSQFTLLKMYGLNDAREGWKKEIRDLEPYQEHLNGRRKDFVEFFWDKTLDEALDRMKEKRESLDHRITIVSLPRWRRCFPLYAFWVSGGYRYMSGWKSALKDLIRP</sequence>
<keyword evidence="2" id="KW-0808">Transferase</keyword>
<dbReference type="InterPro" id="IPR029044">
    <property type="entry name" value="Nucleotide-diphossugar_trans"/>
</dbReference>
<dbReference type="InterPro" id="IPR001173">
    <property type="entry name" value="Glyco_trans_2-like"/>
</dbReference>
<dbReference type="OrthoDB" id="9802649at2"/>
<dbReference type="PANTHER" id="PTHR43685">
    <property type="entry name" value="GLYCOSYLTRANSFERASE"/>
    <property type="match status" value="1"/>
</dbReference>
<protein>
    <submittedName>
        <fullName evidence="2">Glycosyltransferase involved in cell wall bisynthesis</fullName>
    </submittedName>
</protein>
<proteinExistence type="predicted"/>
<feature type="domain" description="Glycosyltransferase 2-like" evidence="1">
    <location>
        <begin position="4"/>
        <end position="161"/>
    </location>
</feature>
<dbReference type="AlphaFoldDB" id="A0A1G5C796"/>
<dbReference type="CDD" id="cd04196">
    <property type="entry name" value="GT_2_like_d"/>
    <property type="match status" value="1"/>
</dbReference>
<dbReference type="Pfam" id="PF00535">
    <property type="entry name" value="Glycos_transf_2"/>
    <property type="match status" value="1"/>
</dbReference>
<dbReference type="InterPro" id="IPR050834">
    <property type="entry name" value="Glycosyltransf_2"/>
</dbReference>
<dbReference type="SUPFAM" id="SSF53448">
    <property type="entry name" value="Nucleotide-diphospho-sugar transferases"/>
    <property type="match status" value="1"/>
</dbReference>
<dbReference type="Proteomes" id="UP000183104">
    <property type="component" value="Unassembled WGS sequence"/>
</dbReference>
<dbReference type="PANTHER" id="PTHR43685:SF11">
    <property type="entry name" value="GLYCOSYLTRANSFERASE TAGX-RELATED"/>
    <property type="match status" value="1"/>
</dbReference>
<dbReference type="GO" id="GO:0016740">
    <property type="term" value="F:transferase activity"/>
    <property type="evidence" value="ECO:0007669"/>
    <property type="project" value="UniProtKB-KW"/>
</dbReference>
<reference evidence="3" key="1">
    <citation type="submission" date="2016-10" db="EMBL/GenBank/DDBJ databases">
        <authorList>
            <person name="Varghese N."/>
        </authorList>
    </citation>
    <scope>NUCLEOTIDE SEQUENCE [LARGE SCALE GENOMIC DNA]</scope>
    <source>
        <strain evidence="3">HL 19</strain>
    </source>
</reference>
<dbReference type="Gene3D" id="3.90.550.10">
    <property type="entry name" value="Spore Coat Polysaccharide Biosynthesis Protein SpsA, Chain A"/>
    <property type="match status" value="1"/>
</dbReference>
<keyword evidence="3" id="KW-1185">Reference proteome</keyword>
<evidence type="ECO:0000313" key="3">
    <source>
        <dbReference type="Proteomes" id="UP000183104"/>
    </source>
</evidence>
<evidence type="ECO:0000259" key="1">
    <source>
        <dbReference type="Pfam" id="PF00535"/>
    </source>
</evidence>
<dbReference type="EMBL" id="FMUN01000002">
    <property type="protein sequence ID" value="SCX98200.1"/>
    <property type="molecule type" value="Genomic_DNA"/>
</dbReference>
<accession>A0A1G5C796</accession>
<name>A0A1G5C796_9GAMM</name>